<dbReference type="RefSeq" id="WP_043911311.1">
    <property type="nucleotide sequence ID" value="NZ_JXZB01000002.1"/>
</dbReference>
<dbReference type="SMART" id="SM00822">
    <property type="entry name" value="PKS_KR"/>
    <property type="match status" value="1"/>
</dbReference>
<dbReference type="InterPro" id="IPR036291">
    <property type="entry name" value="NAD(P)-bd_dom_sf"/>
</dbReference>
<dbReference type="Gene3D" id="3.40.50.720">
    <property type="entry name" value="NAD(P)-binding Rossmann-like Domain"/>
    <property type="match status" value="1"/>
</dbReference>
<dbReference type="GO" id="GO:0016491">
    <property type="term" value="F:oxidoreductase activity"/>
    <property type="evidence" value="ECO:0007669"/>
    <property type="project" value="UniProtKB-KW"/>
</dbReference>
<dbReference type="PANTHER" id="PTHR42879">
    <property type="entry name" value="3-OXOACYL-(ACYL-CARRIER-PROTEIN) REDUCTASE"/>
    <property type="match status" value="1"/>
</dbReference>
<dbReference type="AlphaFoldDB" id="A0A0D0P109"/>
<dbReference type="PROSITE" id="PS00061">
    <property type="entry name" value="ADH_SHORT"/>
    <property type="match status" value="1"/>
</dbReference>
<dbReference type="InterPro" id="IPR002347">
    <property type="entry name" value="SDR_fam"/>
</dbReference>
<name>A0A0D0P109_KITGR</name>
<evidence type="ECO:0000259" key="4">
    <source>
        <dbReference type="SMART" id="SM00822"/>
    </source>
</evidence>
<dbReference type="Pfam" id="PF13561">
    <property type="entry name" value="adh_short_C2"/>
    <property type="match status" value="1"/>
</dbReference>
<dbReference type="PRINTS" id="PR00081">
    <property type="entry name" value="GDHRDH"/>
</dbReference>
<evidence type="ECO:0000256" key="1">
    <source>
        <dbReference type="ARBA" id="ARBA00006484"/>
    </source>
</evidence>
<protein>
    <submittedName>
        <fullName evidence="5">3-oxoacyl-ACP reductase</fullName>
    </submittedName>
</protein>
<sequence length="252" mass="26081">MGRFDGKVAVVTGAAQGIGAATARRLAEEGAAVAVVDLTAERAEGTVKEIVAAGGTARAFGCDVADYEAVEAVFASVVEELGGVHILVNNAGITRDNLFFKMPKSDWDLVLSVNLTSAYNCSHVAQRYFVQQKYGKIVSLSSRSALGNRGQANYAAAKAGIQGLTATLAIELGPYNVNVNAVAPGYIATSMTAATAERVGATPEAHQAEVAQRTPLRRVGLPEEVASAVAFLASEDASYVSGQTLYVNGGAR</sequence>
<dbReference type="OrthoDB" id="9804774at2"/>
<dbReference type="SUPFAM" id="SSF51735">
    <property type="entry name" value="NAD(P)-binding Rossmann-fold domains"/>
    <property type="match status" value="1"/>
</dbReference>
<dbReference type="STRING" id="2064.TR51_14535"/>
<dbReference type="NCBIfam" id="NF005559">
    <property type="entry name" value="PRK07231.1"/>
    <property type="match status" value="1"/>
</dbReference>
<dbReference type="InterPro" id="IPR057326">
    <property type="entry name" value="KR_dom"/>
</dbReference>
<dbReference type="EMBL" id="JXZB01000002">
    <property type="protein sequence ID" value="KIQ65196.1"/>
    <property type="molecule type" value="Genomic_DNA"/>
</dbReference>
<feature type="domain" description="Ketoreductase" evidence="4">
    <location>
        <begin position="7"/>
        <end position="225"/>
    </location>
</feature>
<gene>
    <name evidence="5" type="ORF">TR51_14535</name>
</gene>
<evidence type="ECO:0000313" key="6">
    <source>
        <dbReference type="Proteomes" id="UP000032066"/>
    </source>
</evidence>
<dbReference type="PANTHER" id="PTHR42879:SF2">
    <property type="entry name" value="3-OXOACYL-[ACYL-CARRIER-PROTEIN] REDUCTASE FABG"/>
    <property type="match status" value="1"/>
</dbReference>
<reference evidence="5 6" key="1">
    <citation type="submission" date="2015-02" db="EMBL/GenBank/DDBJ databases">
        <title>Draft genome sequence of Kitasatospora griseola MF730-N6, a bafilomycin, terpentecin and satosporin producer.</title>
        <authorList>
            <person name="Arens J.C."/>
            <person name="Haltli B."/>
            <person name="Kerr R.G."/>
        </authorList>
    </citation>
    <scope>NUCLEOTIDE SEQUENCE [LARGE SCALE GENOMIC DNA]</scope>
    <source>
        <strain evidence="5 6">MF730-N6</strain>
    </source>
</reference>
<evidence type="ECO:0000256" key="3">
    <source>
        <dbReference type="ARBA" id="ARBA00023002"/>
    </source>
</evidence>
<dbReference type="NCBIfam" id="NF009466">
    <property type="entry name" value="PRK12826.1-2"/>
    <property type="match status" value="1"/>
</dbReference>
<dbReference type="PRINTS" id="PR00080">
    <property type="entry name" value="SDRFAMILY"/>
</dbReference>
<evidence type="ECO:0000313" key="5">
    <source>
        <dbReference type="EMBL" id="KIQ65196.1"/>
    </source>
</evidence>
<comment type="similarity">
    <text evidence="1">Belongs to the short-chain dehydrogenases/reductases (SDR) family.</text>
</comment>
<keyword evidence="2" id="KW-0521">NADP</keyword>
<organism evidence="5 6">
    <name type="scientific">Kitasatospora griseola</name>
    <name type="common">Streptomyces griseolosporeus</name>
    <dbReference type="NCBI Taxonomy" id="2064"/>
    <lineage>
        <taxon>Bacteria</taxon>
        <taxon>Bacillati</taxon>
        <taxon>Actinomycetota</taxon>
        <taxon>Actinomycetes</taxon>
        <taxon>Kitasatosporales</taxon>
        <taxon>Streptomycetaceae</taxon>
        <taxon>Kitasatospora</taxon>
    </lineage>
</organism>
<dbReference type="FunFam" id="3.40.50.720:FF:000115">
    <property type="entry name" value="3-oxoacyl-[acyl-carrier-protein] reductase FabG"/>
    <property type="match status" value="1"/>
</dbReference>
<comment type="caution">
    <text evidence="5">The sequence shown here is derived from an EMBL/GenBank/DDBJ whole genome shotgun (WGS) entry which is preliminary data.</text>
</comment>
<dbReference type="GO" id="GO:0032787">
    <property type="term" value="P:monocarboxylic acid metabolic process"/>
    <property type="evidence" value="ECO:0007669"/>
    <property type="project" value="UniProtKB-ARBA"/>
</dbReference>
<accession>A0A0D0P109</accession>
<evidence type="ECO:0000256" key="2">
    <source>
        <dbReference type="ARBA" id="ARBA00022857"/>
    </source>
</evidence>
<dbReference type="Proteomes" id="UP000032066">
    <property type="component" value="Unassembled WGS sequence"/>
</dbReference>
<dbReference type="InterPro" id="IPR050259">
    <property type="entry name" value="SDR"/>
</dbReference>
<dbReference type="InterPro" id="IPR020904">
    <property type="entry name" value="Sc_DH/Rdtase_CS"/>
</dbReference>
<proteinExistence type="inferred from homology"/>
<keyword evidence="6" id="KW-1185">Reference proteome</keyword>
<keyword evidence="3" id="KW-0560">Oxidoreductase</keyword>
<dbReference type="PATRIC" id="fig|2064.6.peg.3131"/>